<keyword evidence="6 10" id="KW-0949">S-adenosyl-L-methionine</keyword>
<evidence type="ECO:0000256" key="4">
    <source>
        <dbReference type="ARBA" id="ARBA00022603"/>
    </source>
</evidence>
<feature type="domain" description="SAM-dependent MTase RsmB/NOP-type" evidence="13">
    <location>
        <begin position="141"/>
        <end position="587"/>
    </location>
</feature>
<feature type="active site" description="Nucleophile" evidence="10">
    <location>
        <position position="389"/>
    </location>
</feature>
<protein>
    <recommendedName>
        <fullName evidence="15">SAM-dependent MTase RsmB/NOP-type domain-containing protein</fullName>
    </recommendedName>
</protein>
<evidence type="ECO:0000256" key="11">
    <source>
        <dbReference type="SAM" id="MobiDB-lite"/>
    </source>
</evidence>
<evidence type="ECO:0000313" key="14">
    <source>
        <dbReference type="EMBL" id="CAE0707855.1"/>
    </source>
</evidence>
<accession>A0A7S4A9F8</accession>
<dbReference type="SUPFAM" id="SSF53335">
    <property type="entry name" value="S-adenosyl-L-methionine-dependent methyltransferases"/>
    <property type="match status" value="1"/>
</dbReference>
<feature type="compositionally biased region" description="Low complexity" evidence="11">
    <location>
        <begin position="608"/>
        <end position="617"/>
    </location>
</feature>
<dbReference type="InterPro" id="IPR001678">
    <property type="entry name" value="MeTrfase_RsmB-F_NOP2_dom"/>
</dbReference>
<dbReference type="EMBL" id="HBIX01000735">
    <property type="protein sequence ID" value="CAE0707855.1"/>
    <property type="molecule type" value="Transcribed_RNA"/>
</dbReference>
<evidence type="ECO:0000256" key="1">
    <source>
        <dbReference type="ARBA" id="ARBA00004123"/>
    </source>
</evidence>
<organism evidence="14">
    <name type="scientific">Pseudo-nitzschia australis</name>
    <dbReference type="NCBI Taxonomy" id="44445"/>
    <lineage>
        <taxon>Eukaryota</taxon>
        <taxon>Sar</taxon>
        <taxon>Stramenopiles</taxon>
        <taxon>Ochrophyta</taxon>
        <taxon>Bacillariophyta</taxon>
        <taxon>Bacillariophyceae</taxon>
        <taxon>Bacillariophycidae</taxon>
        <taxon>Bacillariales</taxon>
        <taxon>Bacillariaceae</taxon>
        <taxon>Pseudo-nitzschia</taxon>
    </lineage>
</organism>
<evidence type="ECO:0000256" key="2">
    <source>
        <dbReference type="ARBA" id="ARBA00007494"/>
    </source>
</evidence>
<evidence type="ECO:0000259" key="12">
    <source>
        <dbReference type="PROSITE" id="PS50835"/>
    </source>
</evidence>
<keyword evidence="8 10" id="KW-0694">RNA-binding</keyword>
<keyword evidence="9" id="KW-0539">Nucleus</keyword>
<dbReference type="GO" id="GO:0005634">
    <property type="term" value="C:nucleus"/>
    <property type="evidence" value="ECO:0007669"/>
    <property type="project" value="UniProtKB-SubCell"/>
</dbReference>
<feature type="binding site" evidence="10">
    <location>
        <position position="280"/>
    </location>
    <ligand>
        <name>S-adenosyl-L-methionine</name>
        <dbReference type="ChEBI" id="CHEBI:59789"/>
    </ligand>
</feature>
<keyword evidence="3" id="KW-0820">tRNA-binding</keyword>
<dbReference type="PROSITE" id="PS01153">
    <property type="entry name" value="NOL1_NOP2_SUN"/>
    <property type="match status" value="1"/>
</dbReference>
<gene>
    <name evidence="14" type="ORF">PAUS00366_LOCUS575</name>
</gene>
<dbReference type="InterPro" id="IPR023270">
    <property type="entry name" value="RCMT_NCL1"/>
</dbReference>
<dbReference type="PANTHER" id="PTHR22808:SF1">
    <property type="entry name" value="RNA CYTOSINE-C(5)-METHYLTRANSFERASE NSUN2-RELATED"/>
    <property type="match status" value="1"/>
</dbReference>
<dbReference type="PROSITE" id="PS51686">
    <property type="entry name" value="SAM_MT_RSMB_NOP"/>
    <property type="match status" value="1"/>
</dbReference>
<evidence type="ECO:0000256" key="6">
    <source>
        <dbReference type="ARBA" id="ARBA00022691"/>
    </source>
</evidence>
<dbReference type="InterPro" id="IPR049560">
    <property type="entry name" value="MeTrfase_RsmB-F_NOP2_cat"/>
</dbReference>
<feature type="binding site" evidence="10">
    <location>
        <position position="336"/>
    </location>
    <ligand>
        <name>S-adenosyl-L-methionine</name>
        <dbReference type="ChEBI" id="CHEBI:59789"/>
    </ligand>
</feature>
<feature type="domain" description="Ig-like" evidence="12">
    <location>
        <begin position="299"/>
        <end position="401"/>
    </location>
</feature>
<comment type="subcellular location">
    <subcellularLocation>
        <location evidence="1">Nucleus</location>
    </subcellularLocation>
</comment>
<dbReference type="InterPro" id="IPR057285">
    <property type="entry name" value="Pre-PUA_NSUN2"/>
</dbReference>
<dbReference type="InterPro" id="IPR018314">
    <property type="entry name" value="RsmB/NOL1/NOP2-like_CS"/>
</dbReference>
<keyword evidence="7" id="KW-0819">tRNA processing</keyword>
<keyword evidence="4 10" id="KW-0489">Methyltransferase</keyword>
<evidence type="ECO:0000256" key="5">
    <source>
        <dbReference type="ARBA" id="ARBA00022679"/>
    </source>
</evidence>
<feature type="region of interest" description="Disordered" evidence="11">
    <location>
        <begin position="608"/>
        <end position="690"/>
    </location>
</feature>
<feature type="region of interest" description="Disordered" evidence="11">
    <location>
        <begin position="1"/>
        <end position="33"/>
    </location>
</feature>
<comment type="similarity">
    <text evidence="2 10">Belongs to the class I-like SAM-binding methyltransferase superfamily. RsmB/NOP family.</text>
</comment>
<evidence type="ECO:0000256" key="10">
    <source>
        <dbReference type="PROSITE-ProRule" id="PRU01023"/>
    </source>
</evidence>
<keyword evidence="5 10" id="KW-0808">Transferase</keyword>
<dbReference type="AlphaFoldDB" id="A0A7S4A9F8"/>
<feature type="compositionally biased region" description="Basic residues" evidence="11">
    <location>
        <begin position="1"/>
        <end position="12"/>
    </location>
</feature>
<dbReference type="GO" id="GO:0000049">
    <property type="term" value="F:tRNA binding"/>
    <property type="evidence" value="ECO:0007669"/>
    <property type="project" value="UniProtKB-KW"/>
</dbReference>
<evidence type="ECO:0000256" key="9">
    <source>
        <dbReference type="ARBA" id="ARBA00023242"/>
    </source>
</evidence>
<sequence>MGRKWKRKNKNKHTGEGKPRDGNKSTDWGKERDPYVTVQAGNVSMEAFYAYQGIHDQCMSTDSDGNAKGDFIGCSTSEEKEAERQRWLTSLKSSLPIAFRIGNNVDPNLREHLMLELEEFVGKKMKIEVEPKGGKRRQIREQQFRELEEQQKEGVDGNKEGIEDMPRPELEKEVKWISAAEKLSYIPYAYQVSIDKQTLRRNSALKPFHDWIKIQTDAGFLTRQEAVSMIPPIVLDPKPHHVVLDMAAAPGSKTSQLLEIVNLPSDKDCYEPKGCVVANDSDVKRAYMLTHQTRRINSPAVLITSCDARFFPLLRNNDDFKNGESLEGIFDRVLCDVPCTGDGTARKNPGIWKSWTALNGYALHPLQLAIALRGAQSTKVGGYLCYSTCSMNPIENEAVVAELLRLSDGSLELVERKSELDNLLSRPGMTTWKNLAESRSAREIKNHKKKNNSKMIARRKEWEEKNRKKETEDTSNAAEENDVKEEKPIETSTSEVKEEPKILTKITEFKPNSMGDREELKKLVESAGMVEYSSYDEVPALMHKRIRRSCFPPTPEEISKFHLEHCMRILPQDMNTGGFFVALLKKVAPLNARARKKFEIVQKDIEGNDTNTETDTGNDGGDSEPKTKKVRVDDPSEGEGSKDIDMNGDVDEKSSDNTTKVAEEETPQKDDTKDGGKEGEKKPIGKDDFLPVPEHIFKPLKEFYGLDDESFEESNYMVRSGGDGKVLYFVSKTIRSLIDRGIQDKLNVINSGLKGFSRNNKECDVQYRVAQEGVHFVAPHMKKRKIVANLKDFEMCLSGPAVQLEKFSYEFASKAKELSMGSFVVTLEGYENDYIKKLVIVLWKCRGDAVNYLVTQTEIDGIRSKLRAISKVHESEKNESPSLAES</sequence>
<evidence type="ECO:0008006" key="15">
    <source>
        <dbReference type="Google" id="ProtNLM"/>
    </source>
</evidence>
<feature type="compositionally biased region" description="Basic and acidic residues" evidence="11">
    <location>
        <begin position="458"/>
        <end position="472"/>
    </location>
</feature>
<dbReference type="InterPro" id="IPR007110">
    <property type="entry name" value="Ig-like_dom"/>
</dbReference>
<dbReference type="PRINTS" id="PR02008">
    <property type="entry name" value="RCMTFAMILY"/>
</dbReference>
<name>A0A7S4A9F8_9STRA</name>
<dbReference type="PANTHER" id="PTHR22808">
    <property type="entry name" value="NCL1 YEAST -RELATED NOL1/NOP2/FMU SUN DOMAIN-CONTAINING"/>
    <property type="match status" value="1"/>
</dbReference>
<evidence type="ECO:0000256" key="3">
    <source>
        <dbReference type="ARBA" id="ARBA00022555"/>
    </source>
</evidence>
<evidence type="ECO:0000256" key="8">
    <source>
        <dbReference type="ARBA" id="ARBA00022884"/>
    </source>
</evidence>
<feature type="region of interest" description="Disordered" evidence="11">
    <location>
        <begin position="145"/>
        <end position="167"/>
    </location>
</feature>
<feature type="binding site" evidence="10">
    <location>
        <position position="307"/>
    </location>
    <ligand>
        <name>S-adenosyl-L-methionine</name>
        <dbReference type="ChEBI" id="CHEBI:59789"/>
    </ligand>
</feature>
<dbReference type="Gene3D" id="3.40.50.150">
    <property type="entry name" value="Vaccinia Virus protein VP39"/>
    <property type="match status" value="2"/>
</dbReference>
<evidence type="ECO:0000256" key="7">
    <source>
        <dbReference type="ARBA" id="ARBA00022694"/>
    </source>
</evidence>
<dbReference type="GO" id="GO:0030488">
    <property type="term" value="P:tRNA methylation"/>
    <property type="evidence" value="ECO:0007669"/>
    <property type="project" value="UniProtKB-ARBA"/>
</dbReference>
<proteinExistence type="inferred from homology"/>
<feature type="compositionally biased region" description="Basic and acidic residues" evidence="11">
    <location>
        <begin position="623"/>
        <end position="690"/>
    </location>
</feature>
<dbReference type="Pfam" id="PF01189">
    <property type="entry name" value="Methyltr_RsmB-F"/>
    <property type="match status" value="1"/>
</dbReference>
<feature type="region of interest" description="Disordered" evidence="11">
    <location>
        <begin position="441"/>
        <end position="498"/>
    </location>
</feature>
<dbReference type="GO" id="GO:0016428">
    <property type="term" value="F:tRNA (cytidine-5-)-methyltransferase activity"/>
    <property type="evidence" value="ECO:0007669"/>
    <property type="project" value="InterPro"/>
</dbReference>
<dbReference type="PROSITE" id="PS50835">
    <property type="entry name" value="IG_LIKE"/>
    <property type="match status" value="1"/>
</dbReference>
<evidence type="ECO:0000259" key="13">
    <source>
        <dbReference type="PROSITE" id="PS51686"/>
    </source>
</evidence>
<feature type="binding site" evidence="10">
    <location>
        <begin position="247"/>
        <end position="253"/>
    </location>
    <ligand>
        <name>S-adenosyl-L-methionine</name>
        <dbReference type="ChEBI" id="CHEBI:59789"/>
    </ligand>
</feature>
<dbReference type="InterPro" id="IPR023267">
    <property type="entry name" value="RCMT"/>
</dbReference>
<reference evidence="14" key="1">
    <citation type="submission" date="2021-01" db="EMBL/GenBank/DDBJ databases">
        <authorList>
            <person name="Corre E."/>
            <person name="Pelletier E."/>
            <person name="Niang G."/>
            <person name="Scheremetjew M."/>
            <person name="Finn R."/>
            <person name="Kale V."/>
            <person name="Holt S."/>
            <person name="Cochrane G."/>
            <person name="Meng A."/>
            <person name="Brown T."/>
            <person name="Cohen L."/>
        </authorList>
    </citation>
    <scope>NUCLEOTIDE SEQUENCE</scope>
    <source>
        <strain evidence="14">10249 10 AB</strain>
    </source>
</reference>
<feature type="compositionally biased region" description="Basic and acidic residues" evidence="11">
    <location>
        <begin position="13"/>
        <end position="33"/>
    </location>
</feature>
<feature type="compositionally biased region" description="Basic and acidic residues" evidence="11">
    <location>
        <begin position="484"/>
        <end position="498"/>
    </location>
</feature>
<dbReference type="PRINTS" id="PR02011">
    <property type="entry name" value="RCMTNCL1"/>
</dbReference>
<dbReference type="InterPro" id="IPR029063">
    <property type="entry name" value="SAM-dependent_MTases_sf"/>
</dbReference>
<dbReference type="Pfam" id="PF25376">
    <property type="entry name" value="Pre-PUA_NSUN2"/>
    <property type="match status" value="1"/>
</dbReference>